<feature type="chain" id="PRO_5029533803" evidence="2">
    <location>
        <begin position="26"/>
        <end position="83"/>
    </location>
</feature>
<reference evidence="3 4" key="1">
    <citation type="submission" date="2019-07" db="EMBL/GenBank/DDBJ databases">
        <title>De Novo Assembly of kiwifruit Actinidia rufa.</title>
        <authorList>
            <person name="Sugita-Konishi S."/>
            <person name="Sato K."/>
            <person name="Mori E."/>
            <person name="Abe Y."/>
            <person name="Kisaki G."/>
            <person name="Hamano K."/>
            <person name="Suezawa K."/>
            <person name="Otani M."/>
            <person name="Fukuda T."/>
            <person name="Manabe T."/>
            <person name="Gomi K."/>
            <person name="Tabuchi M."/>
            <person name="Akimitsu K."/>
            <person name="Kataoka I."/>
        </authorList>
    </citation>
    <scope>NUCLEOTIDE SEQUENCE [LARGE SCALE GENOMIC DNA]</scope>
    <source>
        <strain evidence="4">cv. Fuchu</strain>
    </source>
</reference>
<name>A0A7J0FXM1_9ERIC</name>
<proteinExistence type="predicted"/>
<dbReference type="InterPro" id="IPR029018">
    <property type="entry name" value="Hex-like_dom2"/>
</dbReference>
<dbReference type="Proteomes" id="UP000585474">
    <property type="component" value="Unassembled WGS sequence"/>
</dbReference>
<dbReference type="Gene3D" id="3.30.379.10">
    <property type="entry name" value="Chitobiase/beta-hexosaminidase domain 2-like"/>
    <property type="match status" value="1"/>
</dbReference>
<keyword evidence="2" id="KW-0732">Signal</keyword>
<organism evidence="3 4">
    <name type="scientific">Actinidia rufa</name>
    <dbReference type="NCBI Taxonomy" id="165716"/>
    <lineage>
        <taxon>Eukaryota</taxon>
        <taxon>Viridiplantae</taxon>
        <taxon>Streptophyta</taxon>
        <taxon>Embryophyta</taxon>
        <taxon>Tracheophyta</taxon>
        <taxon>Spermatophyta</taxon>
        <taxon>Magnoliopsida</taxon>
        <taxon>eudicotyledons</taxon>
        <taxon>Gunneridae</taxon>
        <taxon>Pentapetalae</taxon>
        <taxon>asterids</taxon>
        <taxon>Ericales</taxon>
        <taxon>Actinidiaceae</taxon>
        <taxon>Actinidia</taxon>
    </lineage>
</organism>
<dbReference type="OrthoDB" id="10501000at2759"/>
<dbReference type="EMBL" id="BJWL01000015">
    <property type="protein sequence ID" value="GFZ02668.1"/>
    <property type="molecule type" value="Genomic_DNA"/>
</dbReference>
<comment type="caution">
    <text evidence="3">The sequence shown here is derived from an EMBL/GenBank/DDBJ whole genome shotgun (WGS) entry which is preliminary data.</text>
</comment>
<gene>
    <name evidence="3" type="ORF">Acr_15g0012760</name>
</gene>
<evidence type="ECO:0000313" key="3">
    <source>
        <dbReference type="EMBL" id="GFZ02668.1"/>
    </source>
</evidence>
<protein>
    <submittedName>
        <fullName evidence="3">Alpha-N-acetylglucosaminidase family</fullName>
    </submittedName>
</protein>
<keyword evidence="1" id="KW-0378">Hydrolase</keyword>
<keyword evidence="4" id="KW-1185">Reference proteome</keyword>
<dbReference type="AlphaFoldDB" id="A0A7J0FXM1"/>
<accession>A0A7J0FXM1</accession>
<feature type="signal peptide" evidence="2">
    <location>
        <begin position="1"/>
        <end position="25"/>
    </location>
</feature>
<sequence length="83" mass="9303">MCNLKFVFLISILSLPVSFLSSSESETIDALLRRLDAKRPPPSVQESAAKAVLQRLLPTHAYSFEFKIVSKVKSSSCVARYWV</sequence>
<evidence type="ECO:0000256" key="2">
    <source>
        <dbReference type="SAM" id="SignalP"/>
    </source>
</evidence>
<dbReference type="GO" id="GO:0016787">
    <property type="term" value="F:hydrolase activity"/>
    <property type="evidence" value="ECO:0007669"/>
    <property type="project" value="UniProtKB-KW"/>
</dbReference>
<evidence type="ECO:0000313" key="4">
    <source>
        <dbReference type="Proteomes" id="UP000585474"/>
    </source>
</evidence>
<evidence type="ECO:0000256" key="1">
    <source>
        <dbReference type="ARBA" id="ARBA00022801"/>
    </source>
</evidence>